<feature type="non-terminal residue" evidence="1">
    <location>
        <position position="1"/>
    </location>
</feature>
<gene>
    <name evidence="1" type="ORF">BO71DRAFT_292959</name>
</gene>
<sequence>IMQNSPIDLICPRCLRGFPRSDVLYAHFRNKKKDPIHQRLNQRKTNFRNFLTYYNLALGELIRPEELPIDYHCFEWQYVLEHHRAESQR</sequence>
<evidence type="ECO:0000313" key="2">
    <source>
        <dbReference type="Proteomes" id="UP000247810"/>
    </source>
</evidence>
<dbReference type="EMBL" id="KZ825805">
    <property type="protein sequence ID" value="PYH99037.1"/>
    <property type="molecule type" value="Genomic_DNA"/>
</dbReference>
<protein>
    <submittedName>
        <fullName evidence="1">Uncharacterized protein</fullName>
    </submittedName>
</protein>
<evidence type="ECO:0000313" key="1">
    <source>
        <dbReference type="EMBL" id="PYH99037.1"/>
    </source>
</evidence>
<organism evidence="1 2">
    <name type="scientific">Aspergillus ellipticus CBS 707.79</name>
    <dbReference type="NCBI Taxonomy" id="1448320"/>
    <lineage>
        <taxon>Eukaryota</taxon>
        <taxon>Fungi</taxon>
        <taxon>Dikarya</taxon>
        <taxon>Ascomycota</taxon>
        <taxon>Pezizomycotina</taxon>
        <taxon>Eurotiomycetes</taxon>
        <taxon>Eurotiomycetidae</taxon>
        <taxon>Eurotiales</taxon>
        <taxon>Aspergillaceae</taxon>
        <taxon>Aspergillus</taxon>
        <taxon>Aspergillus subgen. Circumdati</taxon>
    </lineage>
</organism>
<keyword evidence="2" id="KW-1185">Reference proteome</keyword>
<dbReference type="STRING" id="1448320.A0A319DXX5"/>
<accession>A0A319DXX5</accession>
<feature type="non-terminal residue" evidence="1">
    <location>
        <position position="89"/>
    </location>
</feature>
<reference evidence="1 2" key="1">
    <citation type="submission" date="2018-02" db="EMBL/GenBank/DDBJ databases">
        <title>The genomes of Aspergillus section Nigri reveals drivers in fungal speciation.</title>
        <authorList>
            <consortium name="DOE Joint Genome Institute"/>
            <person name="Vesth T.C."/>
            <person name="Nybo J."/>
            <person name="Theobald S."/>
            <person name="Brandl J."/>
            <person name="Frisvad J.C."/>
            <person name="Nielsen K.F."/>
            <person name="Lyhne E.K."/>
            <person name="Kogle M.E."/>
            <person name="Kuo A."/>
            <person name="Riley R."/>
            <person name="Clum A."/>
            <person name="Nolan M."/>
            <person name="Lipzen A."/>
            <person name="Salamov A."/>
            <person name="Henrissat B."/>
            <person name="Wiebenga A."/>
            <person name="De vries R.P."/>
            <person name="Grigoriev I.V."/>
            <person name="Mortensen U.H."/>
            <person name="Andersen M.R."/>
            <person name="Baker S.E."/>
        </authorList>
    </citation>
    <scope>NUCLEOTIDE SEQUENCE [LARGE SCALE GENOMIC DNA]</scope>
    <source>
        <strain evidence="1 2">CBS 707.79</strain>
    </source>
</reference>
<dbReference type="Proteomes" id="UP000247810">
    <property type="component" value="Unassembled WGS sequence"/>
</dbReference>
<dbReference type="VEuPathDB" id="FungiDB:BO71DRAFT_292959"/>
<dbReference type="OrthoDB" id="4462805at2759"/>
<proteinExistence type="predicted"/>
<dbReference type="AlphaFoldDB" id="A0A319DXX5"/>
<name>A0A319DXX5_9EURO</name>